<dbReference type="PROSITE" id="PS51257">
    <property type="entry name" value="PROKAR_LIPOPROTEIN"/>
    <property type="match status" value="1"/>
</dbReference>
<comment type="similarity">
    <text evidence="3 11">Belongs to the glycosyl hydrolase 13 family.</text>
</comment>
<gene>
    <name evidence="16" type="ORF">SM116_15260</name>
</gene>
<comment type="cofactor">
    <cofactor evidence="2">
        <name>Ca(2+)</name>
        <dbReference type="ChEBI" id="CHEBI:29108"/>
    </cofactor>
</comment>
<feature type="chain" id="PRO_5046566927" description="Alpha-amylase" evidence="13">
    <location>
        <begin position="26"/>
        <end position="486"/>
    </location>
</feature>
<keyword evidence="13" id="KW-0732">Signal</keyword>
<evidence type="ECO:0000259" key="15">
    <source>
        <dbReference type="SMART" id="SM00642"/>
    </source>
</evidence>
<protein>
    <recommendedName>
        <fullName evidence="5 12">Alpha-amylase</fullName>
        <ecNumber evidence="4 12">3.2.1.1</ecNumber>
    </recommendedName>
</protein>
<keyword evidence="6" id="KW-0479">Metal-binding</keyword>
<feature type="domain" description="Alpha-amylase C-terminal" evidence="14">
    <location>
        <begin position="401"/>
        <end position="485"/>
    </location>
</feature>
<evidence type="ECO:0000256" key="9">
    <source>
        <dbReference type="ARBA" id="ARBA00023277"/>
    </source>
</evidence>
<dbReference type="PRINTS" id="PR00110">
    <property type="entry name" value="ALPHAAMYLASE"/>
</dbReference>
<evidence type="ECO:0000256" key="3">
    <source>
        <dbReference type="ARBA" id="ARBA00008061"/>
    </source>
</evidence>
<dbReference type="InterPro" id="IPR013780">
    <property type="entry name" value="Glyco_hydro_b"/>
</dbReference>
<dbReference type="InterPro" id="IPR006046">
    <property type="entry name" value="Alpha_amylase"/>
</dbReference>
<dbReference type="SUPFAM" id="SSF51011">
    <property type="entry name" value="Glycosyl hydrolase domain"/>
    <property type="match status" value="1"/>
</dbReference>
<keyword evidence="8" id="KW-0106">Calcium</keyword>
<dbReference type="Pfam" id="PF02806">
    <property type="entry name" value="Alpha-amylase_C"/>
    <property type="match status" value="1"/>
</dbReference>
<evidence type="ECO:0000256" key="6">
    <source>
        <dbReference type="ARBA" id="ARBA00022723"/>
    </source>
</evidence>
<dbReference type="SUPFAM" id="SSF51445">
    <property type="entry name" value="(Trans)glycosidases"/>
    <property type="match status" value="1"/>
</dbReference>
<dbReference type="EMBL" id="CP139368">
    <property type="protein sequence ID" value="WPR89102.1"/>
    <property type="molecule type" value="Genomic_DNA"/>
</dbReference>
<evidence type="ECO:0000256" key="4">
    <source>
        <dbReference type="ARBA" id="ARBA00012595"/>
    </source>
</evidence>
<dbReference type="InterPro" id="IPR006048">
    <property type="entry name" value="A-amylase/branching_C"/>
</dbReference>
<keyword evidence="17" id="KW-1185">Reference proteome</keyword>
<evidence type="ECO:0000313" key="16">
    <source>
        <dbReference type="EMBL" id="WPR89102.1"/>
    </source>
</evidence>
<name>A0ABZ0SN62_9MICO</name>
<evidence type="ECO:0000256" key="13">
    <source>
        <dbReference type="SAM" id="SignalP"/>
    </source>
</evidence>
<dbReference type="SMART" id="SM00642">
    <property type="entry name" value="Aamy"/>
    <property type="match status" value="1"/>
</dbReference>
<evidence type="ECO:0000256" key="2">
    <source>
        <dbReference type="ARBA" id="ARBA00001913"/>
    </source>
</evidence>
<accession>A0ABZ0SN62</accession>
<dbReference type="InterPro" id="IPR017853">
    <property type="entry name" value="GH"/>
</dbReference>
<dbReference type="Gene3D" id="3.20.20.80">
    <property type="entry name" value="Glycosidases"/>
    <property type="match status" value="1"/>
</dbReference>
<keyword evidence="10 12" id="KW-0326">Glycosidase</keyword>
<dbReference type="InterPro" id="IPR031319">
    <property type="entry name" value="A-amylase_C"/>
</dbReference>
<evidence type="ECO:0000313" key="17">
    <source>
        <dbReference type="Proteomes" id="UP001323798"/>
    </source>
</evidence>
<dbReference type="InterPro" id="IPR006047">
    <property type="entry name" value="GH13_cat_dom"/>
</dbReference>
<proteinExistence type="inferred from homology"/>
<dbReference type="EC" id="3.2.1.1" evidence="4 12"/>
<evidence type="ECO:0000259" key="14">
    <source>
        <dbReference type="SMART" id="SM00632"/>
    </source>
</evidence>
<comment type="catalytic activity">
    <reaction evidence="1 12">
        <text>Endohydrolysis of (1-&gt;4)-alpha-D-glucosidic linkages in polysaccharides containing three or more (1-&gt;4)-alpha-linked D-glucose units.</text>
        <dbReference type="EC" id="3.2.1.1"/>
    </reaction>
</comment>
<evidence type="ECO:0000256" key="11">
    <source>
        <dbReference type="RuleBase" id="RU003615"/>
    </source>
</evidence>
<dbReference type="Pfam" id="PF00128">
    <property type="entry name" value="Alpha-amylase"/>
    <property type="match status" value="1"/>
</dbReference>
<sequence>MLRRSVVVAAVAVALALGLSACASAAAQPKESASIPAGITGVGVEMFQRPWTSIGTECGSTLGPAGFSWVLTSPPQEHITGTQWWTSYQPVSYTVDSKLGTEQQFADMVKACRAAGVKVIADAVINHMTAQGAGTGFAGTAFTKYAYPGLYGPKDFHHCTLTPDGSIQDYTSRAQVQTCELVGLADLDTASAHVRTTIAGYLTHLLGLGVAGFRIDAAKHMAAEDVAAIVAMLPKGTPVISEVIRGAEEPIQPEEYTRIGQVFEFAYARELGPQLTAGVLMDPARADHVPSASAVVFVDNHDTERGDAAVTYRDGPLDLMADALMLADDYGTPVVYSGYAFSDPDAGPPQDASGHVTGWECAGATGPKASYADGEGVCAEAWKSIAGMIEWRDAAGAAERRPGVSKGAAYGFERTGRAVIAANPGSSPATLAVPTTLPAGTYCDVIADGPSMDGCAGGATVRVSDGAATFDLDAGQTAAIHLGATG</sequence>
<dbReference type="CDD" id="cd11317">
    <property type="entry name" value="AmyAc_bac_euk_AmyA"/>
    <property type="match status" value="1"/>
</dbReference>
<evidence type="ECO:0000256" key="1">
    <source>
        <dbReference type="ARBA" id="ARBA00000548"/>
    </source>
</evidence>
<evidence type="ECO:0000256" key="7">
    <source>
        <dbReference type="ARBA" id="ARBA00022801"/>
    </source>
</evidence>
<organism evidence="16 17">
    <name type="scientific">Microbacterium rhizosphaerae</name>
    <dbReference type="NCBI Taxonomy" id="1678237"/>
    <lineage>
        <taxon>Bacteria</taxon>
        <taxon>Bacillati</taxon>
        <taxon>Actinomycetota</taxon>
        <taxon>Actinomycetes</taxon>
        <taxon>Micrococcales</taxon>
        <taxon>Microbacteriaceae</taxon>
        <taxon>Microbacterium</taxon>
    </lineage>
</organism>
<dbReference type="SMART" id="SM00632">
    <property type="entry name" value="Aamy_C"/>
    <property type="match status" value="1"/>
</dbReference>
<keyword evidence="9 12" id="KW-0119">Carbohydrate metabolism</keyword>
<keyword evidence="7 12" id="KW-0378">Hydrolase</keyword>
<feature type="domain" description="Glycosyl hydrolase family 13 catalytic" evidence="15">
    <location>
        <begin position="41"/>
        <end position="392"/>
    </location>
</feature>
<evidence type="ECO:0000256" key="10">
    <source>
        <dbReference type="ARBA" id="ARBA00023295"/>
    </source>
</evidence>
<evidence type="ECO:0000256" key="8">
    <source>
        <dbReference type="ARBA" id="ARBA00022837"/>
    </source>
</evidence>
<evidence type="ECO:0000256" key="5">
    <source>
        <dbReference type="ARBA" id="ARBA00017303"/>
    </source>
</evidence>
<evidence type="ECO:0000256" key="12">
    <source>
        <dbReference type="RuleBase" id="RU361134"/>
    </source>
</evidence>
<dbReference type="Gene3D" id="2.60.40.1180">
    <property type="entry name" value="Golgi alpha-mannosidase II"/>
    <property type="match status" value="1"/>
</dbReference>
<dbReference type="PANTHER" id="PTHR43447">
    <property type="entry name" value="ALPHA-AMYLASE"/>
    <property type="match status" value="1"/>
</dbReference>
<dbReference type="Proteomes" id="UP001323798">
    <property type="component" value="Chromosome"/>
</dbReference>
<dbReference type="RefSeq" id="WP_320941819.1">
    <property type="nucleotide sequence ID" value="NZ_BAABEU010000001.1"/>
</dbReference>
<feature type="signal peptide" evidence="13">
    <location>
        <begin position="1"/>
        <end position="25"/>
    </location>
</feature>
<reference evidence="16 17" key="1">
    <citation type="submission" date="2023-11" db="EMBL/GenBank/DDBJ databases">
        <title>Genome sequence of Microbacterium rhizosphaerae KACC 19337.</title>
        <authorList>
            <person name="Choi H."/>
            <person name="Kim S."/>
            <person name="Kim Y."/>
            <person name="Kwon S.-W."/>
            <person name="Heo J."/>
        </authorList>
    </citation>
    <scope>NUCLEOTIDE SEQUENCE [LARGE SCALE GENOMIC DNA]</scope>
    <source>
        <strain evidence="16 17">KACC 19337</strain>
    </source>
</reference>